<dbReference type="Proteomes" id="UP000516314">
    <property type="component" value="Chromosome 4"/>
</dbReference>
<dbReference type="PANTHER" id="PTHR31286">
    <property type="entry name" value="GLYCINE-RICH CELL WALL STRUCTURAL PROTEIN 1.8-LIKE"/>
    <property type="match status" value="1"/>
</dbReference>
<evidence type="ECO:0000313" key="3">
    <source>
        <dbReference type="EMBL" id="CAD5327153.1"/>
    </source>
</evidence>
<dbReference type="PANTHER" id="PTHR31286:SF162">
    <property type="entry name" value="DUF4283 DOMAIN-CONTAINING PROTEIN-RELATED"/>
    <property type="match status" value="1"/>
</dbReference>
<gene>
    <name evidence="3" type="ORF">AT9943_LOCUS14866</name>
</gene>
<sequence length="327" mass="36527">MADNLRRAVQDINLGANNAPVTLSAAVVAQPAAENRFILMGRPVIPRRQNLRSIVASMPRVWGQAGLIHVIIIPGNQFQFIFPSEESLDMVIRRGPWAFNDRMLVLQRWTHCVEVIGEIGGAIGEVHDIDFDAEAASRIKFVRVQINWNVENPLRFQRNFQFQAGVNTLLRFRYERLRGFCEVCGMLTHDSGACVITNGGHDSDSEGDDDDDIPNAGIQNQGVEIREIEEGEENGSPNMALVVEAPDDNMPPIDDIDPQQNLLENADDDLQDYQPYSMYQGESDTNELFNPISIFANATGDIHGDESYARYSASIHPREEVMSPNSM</sequence>
<reference evidence="3 4" key="1">
    <citation type="submission" date="2020-09" db="EMBL/GenBank/DDBJ databases">
        <authorList>
            <person name="Ashkenazy H."/>
        </authorList>
    </citation>
    <scope>NUCLEOTIDE SEQUENCE [LARGE SCALE GENOMIC DNA]</scope>
    <source>
        <strain evidence="4">cv. Cdm-0</strain>
    </source>
</reference>
<dbReference type="InterPro" id="IPR040256">
    <property type="entry name" value="At4g02000-like"/>
</dbReference>
<dbReference type="Pfam" id="PF14392">
    <property type="entry name" value="zf-CCHC_4"/>
    <property type="match status" value="1"/>
</dbReference>
<feature type="domain" description="DUF4283" evidence="1">
    <location>
        <begin position="34"/>
        <end position="110"/>
    </location>
</feature>
<accession>A0A7G2EW47</accession>
<dbReference type="Pfam" id="PF14111">
    <property type="entry name" value="DUF4283"/>
    <property type="match status" value="1"/>
</dbReference>
<name>A0A7G2EW47_ARATH</name>
<dbReference type="InterPro" id="IPR025558">
    <property type="entry name" value="DUF4283"/>
</dbReference>
<dbReference type="EMBL" id="LR881469">
    <property type="protein sequence ID" value="CAD5327153.1"/>
    <property type="molecule type" value="Genomic_DNA"/>
</dbReference>
<protein>
    <submittedName>
        <fullName evidence="3">(thale cress) hypothetical protein</fullName>
    </submittedName>
</protein>
<evidence type="ECO:0000259" key="2">
    <source>
        <dbReference type="Pfam" id="PF14392"/>
    </source>
</evidence>
<dbReference type="AlphaFoldDB" id="A0A7G2EW47"/>
<evidence type="ECO:0000313" key="4">
    <source>
        <dbReference type="Proteomes" id="UP000516314"/>
    </source>
</evidence>
<feature type="domain" description="Zinc knuckle CX2CX4HX4C" evidence="2">
    <location>
        <begin position="148"/>
        <end position="194"/>
    </location>
</feature>
<proteinExistence type="predicted"/>
<dbReference type="InterPro" id="IPR025836">
    <property type="entry name" value="Zn_knuckle_CX2CX4HX4C"/>
</dbReference>
<organism evidence="3 4">
    <name type="scientific">Arabidopsis thaliana</name>
    <name type="common">Mouse-ear cress</name>
    <dbReference type="NCBI Taxonomy" id="3702"/>
    <lineage>
        <taxon>Eukaryota</taxon>
        <taxon>Viridiplantae</taxon>
        <taxon>Streptophyta</taxon>
        <taxon>Embryophyta</taxon>
        <taxon>Tracheophyta</taxon>
        <taxon>Spermatophyta</taxon>
        <taxon>Magnoliopsida</taxon>
        <taxon>eudicotyledons</taxon>
        <taxon>Gunneridae</taxon>
        <taxon>Pentapetalae</taxon>
        <taxon>rosids</taxon>
        <taxon>malvids</taxon>
        <taxon>Brassicales</taxon>
        <taxon>Brassicaceae</taxon>
        <taxon>Camelineae</taxon>
        <taxon>Arabidopsis</taxon>
    </lineage>
</organism>
<evidence type="ECO:0000259" key="1">
    <source>
        <dbReference type="Pfam" id="PF14111"/>
    </source>
</evidence>